<organism evidence="3 4">
    <name type="scientific">Paramecium primaurelia</name>
    <dbReference type="NCBI Taxonomy" id="5886"/>
    <lineage>
        <taxon>Eukaryota</taxon>
        <taxon>Sar</taxon>
        <taxon>Alveolata</taxon>
        <taxon>Ciliophora</taxon>
        <taxon>Intramacronucleata</taxon>
        <taxon>Oligohymenophorea</taxon>
        <taxon>Peniculida</taxon>
        <taxon>Parameciidae</taxon>
        <taxon>Paramecium</taxon>
    </lineage>
</organism>
<name>A0A8S1LWR5_PARPR</name>
<accession>A0A8S1LWR5</accession>
<comment type="caution">
    <text evidence="3">The sequence shown here is derived from an EMBL/GenBank/DDBJ whole genome shotgun (WGS) entry which is preliminary data.</text>
</comment>
<comment type="similarity">
    <text evidence="1">Belongs to the eukaryotic ribosomal protein eL8 family.</text>
</comment>
<gene>
    <name evidence="3" type="ORF">PPRIM_AZ9-3.1.T0450009</name>
</gene>
<dbReference type="EMBL" id="CAJJDM010000045">
    <property type="protein sequence ID" value="CAD8070003.1"/>
    <property type="molecule type" value="Genomic_DNA"/>
</dbReference>
<feature type="domain" description="Ribosomal protein eL8/eL30/eS12/Gadd45" evidence="2">
    <location>
        <begin position="37"/>
        <end position="113"/>
    </location>
</feature>
<dbReference type="PROSITE" id="PS01082">
    <property type="entry name" value="RIBOSOMAL_L7AE"/>
    <property type="match status" value="1"/>
</dbReference>
<dbReference type="GO" id="GO:0003723">
    <property type="term" value="F:RNA binding"/>
    <property type="evidence" value="ECO:0007669"/>
    <property type="project" value="InterPro"/>
</dbReference>
<proteinExistence type="inferred from homology"/>
<evidence type="ECO:0000313" key="4">
    <source>
        <dbReference type="Proteomes" id="UP000688137"/>
    </source>
</evidence>
<evidence type="ECO:0000259" key="2">
    <source>
        <dbReference type="Pfam" id="PF01248"/>
    </source>
</evidence>
<dbReference type="GO" id="GO:1990904">
    <property type="term" value="C:ribonucleoprotein complex"/>
    <property type="evidence" value="ECO:0007669"/>
    <property type="project" value="InterPro"/>
</dbReference>
<reference evidence="3" key="1">
    <citation type="submission" date="2021-01" db="EMBL/GenBank/DDBJ databases">
        <authorList>
            <consortium name="Genoscope - CEA"/>
            <person name="William W."/>
        </authorList>
    </citation>
    <scope>NUCLEOTIDE SEQUENCE</scope>
</reference>
<dbReference type="Proteomes" id="UP000688137">
    <property type="component" value="Unassembled WGS sequence"/>
</dbReference>
<protein>
    <recommendedName>
        <fullName evidence="2">Ribosomal protein eL8/eL30/eS12/Gadd45 domain-containing protein</fullName>
    </recommendedName>
</protein>
<dbReference type="PANTHER" id="PTHR23105">
    <property type="entry name" value="RIBOSOMAL PROTEIN L7AE FAMILY MEMBER"/>
    <property type="match status" value="1"/>
</dbReference>
<dbReference type="InterPro" id="IPR004038">
    <property type="entry name" value="Ribosomal_eL8/eL30/eS12/Gad45"/>
</dbReference>
<dbReference type="OMA" id="EDNYEAR"/>
<evidence type="ECO:0000313" key="3">
    <source>
        <dbReference type="EMBL" id="CAD8070003.1"/>
    </source>
</evidence>
<sequence length="136" mass="15166">MTEAEQTFYVSPIANPIANSKLQKGLLRFIARQITIKHIKRGVKEVGKALRKKTPGIVVFAADISPVDVLSHLPIQCEELGIPYIYVRSRLELGAAAQTKKPTSVVLVQVPTKDDVKGLEKYHELFDKVKESNPFI</sequence>
<dbReference type="InterPro" id="IPR004037">
    <property type="entry name" value="Ribosomal_eL8-like_CS"/>
</dbReference>
<dbReference type="AlphaFoldDB" id="A0A8S1LWR5"/>
<dbReference type="InterPro" id="IPR050257">
    <property type="entry name" value="eL8/uL1-like"/>
</dbReference>
<keyword evidence="4" id="KW-1185">Reference proteome</keyword>
<evidence type="ECO:0000256" key="1">
    <source>
        <dbReference type="ARBA" id="ARBA00007337"/>
    </source>
</evidence>
<dbReference type="Pfam" id="PF01248">
    <property type="entry name" value="Ribosomal_L7Ae"/>
    <property type="match status" value="1"/>
</dbReference>
<dbReference type="GO" id="GO:0042254">
    <property type="term" value="P:ribosome biogenesis"/>
    <property type="evidence" value="ECO:0007669"/>
    <property type="project" value="InterPro"/>
</dbReference>